<evidence type="ECO:0000313" key="2">
    <source>
        <dbReference type="EMBL" id="KIK46547.1"/>
    </source>
</evidence>
<name>A0A0D0BKR9_9AGAM</name>
<dbReference type="STRING" id="930992.A0A0D0BKR9"/>
<proteinExistence type="predicted"/>
<sequence>MTYIYNHIPGIITGFEHTGSFSDLRLDLDFACYILSQRNIGPCYWPTKISMEHFWPLQKEPLGYIAMNDHRGPLVKASGRAEYEVLVPIFGLTLTLAVDRKFIAKLAPWPYGHYSQVIFDGLDDIIDDMATEDFEDGSFSQIYTDAHTTASFQQHYPPIVKLSEDLRWTTRSAPDGNSHCQSILAELPADHPCGPYKWSEIPLAPSACHDLGFCLDANEWHAKIARMTAVLDEAAVQLDQGQDQHLAPFDYRIVIEILGLQMAKELWHYMILRPVASNPNVCVADLYWDQVLDREGNPNMNIISLIKVLNRQLNRTGDASVIKIYRRIARLHGPPLMEIQEVTRDLGYISFSILTLTEISGGLIGLVYLWVMGGSLIILIGTEARVDGGTIPSTGGDRTLKISFNVSMFHVSIPQSTQIPPNLRAHAQPLLTTLPSQTLIRTFIPPSSHFLFTAQHATRSWNIWRARCDFANPSASHFGMVGETWFLVMDVFNLPNYEVLRGGKMTLPILDNDFSQWVNAIIQKTRQMCRGIYYPHLYVASPL</sequence>
<evidence type="ECO:0000256" key="1">
    <source>
        <dbReference type="SAM" id="Phobius"/>
    </source>
</evidence>
<dbReference type="Proteomes" id="UP000054485">
    <property type="component" value="Unassembled WGS sequence"/>
</dbReference>
<protein>
    <submittedName>
        <fullName evidence="2">Uncharacterized protein</fullName>
    </submittedName>
</protein>
<dbReference type="InterPro" id="IPR029006">
    <property type="entry name" value="ADF-H/Gelsolin-like_dom_sf"/>
</dbReference>
<dbReference type="InParanoid" id="A0A0D0BKR9"/>
<keyword evidence="1" id="KW-0812">Transmembrane</keyword>
<reference evidence="2 3" key="1">
    <citation type="submission" date="2014-04" db="EMBL/GenBank/DDBJ databases">
        <authorList>
            <consortium name="DOE Joint Genome Institute"/>
            <person name="Kuo A."/>
            <person name="Ruytinx J."/>
            <person name="Rineau F."/>
            <person name="Colpaert J."/>
            <person name="Kohler A."/>
            <person name="Nagy L.G."/>
            <person name="Floudas D."/>
            <person name="Copeland A."/>
            <person name="Barry K.W."/>
            <person name="Cichocki N."/>
            <person name="Veneault-Fourrey C."/>
            <person name="LaButti K."/>
            <person name="Lindquist E.A."/>
            <person name="Lipzen A."/>
            <person name="Lundell T."/>
            <person name="Morin E."/>
            <person name="Murat C."/>
            <person name="Sun H."/>
            <person name="Tunlid A."/>
            <person name="Henrissat B."/>
            <person name="Grigoriev I.V."/>
            <person name="Hibbett D.S."/>
            <person name="Martin F."/>
            <person name="Nordberg H.P."/>
            <person name="Cantor M.N."/>
            <person name="Hua S.X."/>
        </authorList>
    </citation>
    <scope>NUCLEOTIDE SEQUENCE [LARGE SCALE GENOMIC DNA]</scope>
    <source>
        <strain evidence="2 3">UH-Slu-Lm8-n1</strain>
    </source>
</reference>
<dbReference type="HOGENOM" id="CLU_501703_0_0_1"/>
<dbReference type="EMBL" id="KN835157">
    <property type="protein sequence ID" value="KIK46547.1"/>
    <property type="molecule type" value="Genomic_DNA"/>
</dbReference>
<dbReference type="AlphaFoldDB" id="A0A0D0BKR9"/>
<dbReference type="Gene3D" id="3.40.20.10">
    <property type="entry name" value="Severin"/>
    <property type="match status" value="1"/>
</dbReference>
<evidence type="ECO:0000313" key="3">
    <source>
        <dbReference type="Proteomes" id="UP000054485"/>
    </source>
</evidence>
<dbReference type="OrthoDB" id="2688444at2759"/>
<feature type="transmembrane region" description="Helical" evidence="1">
    <location>
        <begin position="346"/>
        <end position="371"/>
    </location>
</feature>
<keyword evidence="3" id="KW-1185">Reference proteome</keyword>
<keyword evidence="1" id="KW-0472">Membrane</keyword>
<keyword evidence="1" id="KW-1133">Transmembrane helix</keyword>
<accession>A0A0D0BKR9</accession>
<gene>
    <name evidence="2" type="ORF">CY34DRAFT_104958</name>
</gene>
<reference evidence="3" key="2">
    <citation type="submission" date="2015-01" db="EMBL/GenBank/DDBJ databases">
        <title>Evolutionary Origins and Diversification of the Mycorrhizal Mutualists.</title>
        <authorList>
            <consortium name="DOE Joint Genome Institute"/>
            <consortium name="Mycorrhizal Genomics Consortium"/>
            <person name="Kohler A."/>
            <person name="Kuo A."/>
            <person name="Nagy L.G."/>
            <person name="Floudas D."/>
            <person name="Copeland A."/>
            <person name="Barry K.W."/>
            <person name="Cichocki N."/>
            <person name="Veneault-Fourrey C."/>
            <person name="LaButti K."/>
            <person name="Lindquist E.A."/>
            <person name="Lipzen A."/>
            <person name="Lundell T."/>
            <person name="Morin E."/>
            <person name="Murat C."/>
            <person name="Riley R."/>
            <person name="Ohm R."/>
            <person name="Sun H."/>
            <person name="Tunlid A."/>
            <person name="Henrissat B."/>
            <person name="Grigoriev I.V."/>
            <person name="Hibbett D.S."/>
            <person name="Martin F."/>
        </authorList>
    </citation>
    <scope>NUCLEOTIDE SEQUENCE [LARGE SCALE GENOMIC DNA]</scope>
    <source>
        <strain evidence="3">UH-Slu-Lm8-n1</strain>
    </source>
</reference>
<organism evidence="2 3">
    <name type="scientific">Suillus luteus UH-Slu-Lm8-n1</name>
    <dbReference type="NCBI Taxonomy" id="930992"/>
    <lineage>
        <taxon>Eukaryota</taxon>
        <taxon>Fungi</taxon>
        <taxon>Dikarya</taxon>
        <taxon>Basidiomycota</taxon>
        <taxon>Agaricomycotina</taxon>
        <taxon>Agaricomycetes</taxon>
        <taxon>Agaricomycetidae</taxon>
        <taxon>Boletales</taxon>
        <taxon>Suillineae</taxon>
        <taxon>Suillaceae</taxon>
        <taxon>Suillus</taxon>
    </lineage>
</organism>